<dbReference type="Gene3D" id="2.40.70.10">
    <property type="entry name" value="Acid Proteases"/>
    <property type="match status" value="1"/>
</dbReference>
<dbReference type="SUPFAM" id="SSF50630">
    <property type="entry name" value="Acid proteases"/>
    <property type="match status" value="1"/>
</dbReference>
<dbReference type="InterPro" id="IPR021109">
    <property type="entry name" value="Peptidase_aspartic_dom_sf"/>
</dbReference>
<accession>A0A9W9LIF9</accession>
<dbReference type="AlphaFoldDB" id="A0A9W9LIF9"/>
<keyword evidence="5" id="KW-1185">Reference proteome</keyword>
<dbReference type="PROSITE" id="PS51767">
    <property type="entry name" value="PEPTIDASE_A1"/>
    <property type="match status" value="1"/>
</dbReference>
<organism evidence="4 5">
    <name type="scientific">Penicillium capsulatum</name>
    <dbReference type="NCBI Taxonomy" id="69766"/>
    <lineage>
        <taxon>Eukaryota</taxon>
        <taxon>Fungi</taxon>
        <taxon>Dikarya</taxon>
        <taxon>Ascomycota</taxon>
        <taxon>Pezizomycotina</taxon>
        <taxon>Eurotiomycetes</taxon>
        <taxon>Eurotiomycetidae</taxon>
        <taxon>Eurotiales</taxon>
        <taxon>Aspergillaceae</taxon>
        <taxon>Penicillium</taxon>
    </lineage>
</organism>
<dbReference type="EMBL" id="JAPQKO010000006">
    <property type="protein sequence ID" value="KAJ5156820.1"/>
    <property type="molecule type" value="Genomic_DNA"/>
</dbReference>
<proteinExistence type="predicted"/>
<name>A0A9W9LIF9_9EURO</name>
<reference evidence="4" key="2">
    <citation type="journal article" date="2023" name="IMA Fungus">
        <title>Comparative genomic study of the Penicillium genus elucidates a diverse pangenome and 15 lateral gene transfer events.</title>
        <authorList>
            <person name="Petersen C."/>
            <person name="Sorensen T."/>
            <person name="Nielsen M.R."/>
            <person name="Sondergaard T.E."/>
            <person name="Sorensen J.L."/>
            <person name="Fitzpatrick D.A."/>
            <person name="Frisvad J.C."/>
            <person name="Nielsen K.L."/>
        </authorList>
    </citation>
    <scope>NUCLEOTIDE SEQUENCE</scope>
    <source>
        <strain evidence="4">IBT 21917</strain>
    </source>
</reference>
<reference evidence="4" key="1">
    <citation type="submission" date="2022-11" db="EMBL/GenBank/DDBJ databases">
        <authorList>
            <person name="Petersen C."/>
        </authorList>
    </citation>
    <scope>NUCLEOTIDE SEQUENCE</scope>
    <source>
        <strain evidence="4">IBT 21917</strain>
    </source>
</reference>
<comment type="caution">
    <text evidence="4">The sequence shown here is derived from an EMBL/GenBank/DDBJ whole genome shotgun (WGS) entry which is preliminary data.</text>
</comment>
<feature type="domain" description="Peptidase A1" evidence="3">
    <location>
        <begin position="29"/>
        <end position="425"/>
    </location>
</feature>
<protein>
    <recommendedName>
        <fullName evidence="3">Peptidase A1 domain-containing protein</fullName>
    </recommendedName>
</protein>
<keyword evidence="1" id="KW-1133">Transmembrane helix</keyword>
<sequence>MAGMKQLRQALLWIPFLNFALCARPREMKWSEKSFGPDGPWQAVTISIGSNSSDFVKPVSELALYPGAAWESRILLSSICDNKTLSSVCYGDSAGLFDSDRSVTLDNHSIELPPHGTWVDLGWGLTAATPVHAKARRGKDWIVIGGASSAFIPEVDLITVSAGWQTYPGGKVYPLQVGTLSLGASEINQTFGNSIKIHAAFINSYLYEQGGAQGIPSYSYGLHIGSAALRIPGSLFLGGYDQNRVIGEVSSQPFSSGSFPIQLLDIGIGVADGGSPWEYSNKTDLLAHANSSLASGLNVVMDPSNPYLYLPQSSCDAIAAELPVTYQPDYGLYFWNKSDPQYNRIVTSPSYLAFAFSKNGLNNERITINVPFALLNLTLEAPLVEAPTQYFPCMATNSTPALGRAFLQAAFIGVNWLGPENWYLAQAPGPGDSFLAKPLAISDNGPVSGSSNSWKASWSGTWVPIRTHFNDSTTESPVINKNHGLSTAEKVGLVCGTTVGVALIMVLVTVLCLRHRRTQSIVPSQKDSSLESLYDKPRAYQSQIVETSAEKKNRLYELNDDTGRFEVDSGRNHVELGLEKDPPPKWRHVSQQGPFELAARSSVWKEPNLI</sequence>
<feature type="chain" id="PRO_5040747727" description="Peptidase A1 domain-containing protein" evidence="2">
    <location>
        <begin position="23"/>
        <end position="610"/>
    </location>
</feature>
<feature type="signal peptide" evidence="2">
    <location>
        <begin position="1"/>
        <end position="22"/>
    </location>
</feature>
<dbReference type="InterPro" id="IPR033121">
    <property type="entry name" value="PEPTIDASE_A1"/>
</dbReference>
<evidence type="ECO:0000256" key="1">
    <source>
        <dbReference type="SAM" id="Phobius"/>
    </source>
</evidence>
<dbReference type="OrthoDB" id="4074350at2759"/>
<keyword evidence="1" id="KW-0812">Transmembrane</keyword>
<dbReference type="Proteomes" id="UP001146351">
    <property type="component" value="Unassembled WGS sequence"/>
</dbReference>
<gene>
    <name evidence="4" type="ORF">N7492_009623</name>
</gene>
<keyword evidence="2" id="KW-0732">Signal</keyword>
<feature type="transmembrane region" description="Helical" evidence="1">
    <location>
        <begin position="491"/>
        <end position="513"/>
    </location>
</feature>
<evidence type="ECO:0000313" key="5">
    <source>
        <dbReference type="Proteomes" id="UP001146351"/>
    </source>
</evidence>
<evidence type="ECO:0000313" key="4">
    <source>
        <dbReference type="EMBL" id="KAJ5156820.1"/>
    </source>
</evidence>
<evidence type="ECO:0000259" key="3">
    <source>
        <dbReference type="PROSITE" id="PS51767"/>
    </source>
</evidence>
<evidence type="ECO:0000256" key="2">
    <source>
        <dbReference type="SAM" id="SignalP"/>
    </source>
</evidence>
<keyword evidence="1" id="KW-0472">Membrane</keyword>